<proteinExistence type="predicted"/>
<evidence type="ECO:0000256" key="1">
    <source>
        <dbReference type="SAM" id="MobiDB-lite"/>
    </source>
</evidence>
<evidence type="ECO:0000313" key="3">
    <source>
        <dbReference type="Proteomes" id="UP000026961"/>
    </source>
</evidence>
<dbReference type="HOGENOM" id="CLU_1410799_0_0_1"/>
<dbReference type="Proteomes" id="UP000026961">
    <property type="component" value="Chromosome 8"/>
</dbReference>
<feature type="region of interest" description="Disordered" evidence="1">
    <location>
        <begin position="139"/>
        <end position="163"/>
    </location>
</feature>
<dbReference type="EnsemblPlants" id="OGLUM08G06860.4">
    <property type="protein sequence ID" value="OGLUM08G06860.4"/>
    <property type="gene ID" value="OGLUM08G06860"/>
</dbReference>
<reference evidence="2" key="2">
    <citation type="submission" date="2018-05" db="EMBL/GenBank/DDBJ databases">
        <title>OgluRS3 (Oryza glumaepatula Reference Sequence Version 3).</title>
        <authorList>
            <person name="Zhang J."/>
            <person name="Kudrna D."/>
            <person name="Lee S."/>
            <person name="Talag J."/>
            <person name="Welchert J."/>
            <person name="Wing R.A."/>
        </authorList>
    </citation>
    <scope>NUCLEOTIDE SEQUENCE [LARGE SCALE GENOMIC DNA]</scope>
</reference>
<keyword evidence="3" id="KW-1185">Reference proteome</keyword>
<name>A0A0E0ASA8_9ORYZ</name>
<dbReference type="Gramene" id="OGLUM08G06860.4">
    <property type="protein sequence ID" value="OGLUM08G06860.4"/>
    <property type="gene ID" value="OGLUM08G06860"/>
</dbReference>
<sequence>MGTQYIILDMGGRSRMRRQCLENDGEPRNASAAALMAGRRRWCLPGFGLPRHGDEWIRDHLRTLPNRAEAHLGVRNRRGEPVARLGEGGGDLLDDGNLVRSIGHLASRNLDITPAQQLGWTCIGSTGTAKRRAAVLQMPRTTTGATPCAQPVPKGNKKDMDRSGMERRSSIFLHITVYSSKYIWASIESVLDIITWVVSFWDEVSCCRIEPSAIALSTL</sequence>
<accession>A0A0E0ASA8</accession>
<dbReference type="AlphaFoldDB" id="A0A0E0ASA8"/>
<evidence type="ECO:0000313" key="2">
    <source>
        <dbReference type="EnsemblPlants" id="OGLUM08G06860.4"/>
    </source>
</evidence>
<reference evidence="2" key="1">
    <citation type="submission" date="2015-04" db="UniProtKB">
        <authorList>
            <consortium name="EnsemblPlants"/>
        </authorList>
    </citation>
    <scope>IDENTIFICATION</scope>
</reference>
<protein>
    <submittedName>
        <fullName evidence="2">Uncharacterized protein</fullName>
    </submittedName>
</protein>
<organism evidence="2">
    <name type="scientific">Oryza glumipatula</name>
    <dbReference type="NCBI Taxonomy" id="40148"/>
    <lineage>
        <taxon>Eukaryota</taxon>
        <taxon>Viridiplantae</taxon>
        <taxon>Streptophyta</taxon>
        <taxon>Embryophyta</taxon>
        <taxon>Tracheophyta</taxon>
        <taxon>Spermatophyta</taxon>
        <taxon>Magnoliopsida</taxon>
        <taxon>Liliopsida</taxon>
        <taxon>Poales</taxon>
        <taxon>Poaceae</taxon>
        <taxon>BOP clade</taxon>
        <taxon>Oryzoideae</taxon>
        <taxon>Oryzeae</taxon>
        <taxon>Oryzinae</taxon>
        <taxon>Oryza</taxon>
    </lineage>
</organism>